<accession>A0A1V4ASR9</accession>
<dbReference type="EMBL" id="AYTS01000091">
    <property type="protein sequence ID" value="OOP56199.1"/>
    <property type="molecule type" value="Genomic_DNA"/>
</dbReference>
<dbReference type="AlphaFoldDB" id="A0A1V4ASR9"/>
<gene>
    <name evidence="1" type="ORF">AYP45_10405</name>
</gene>
<reference evidence="1 2" key="1">
    <citation type="journal article" date="2017" name="Water Res.">
        <title>Discovery and metagenomic analysis of an anammox bacterial enrichment related to Candidatus "Brocadia caroliniensis" in a full-scale glycerol-fed nitritation-denitritation separate centrate treatment process.</title>
        <authorList>
            <person name="Park H."/>
            <person name="Brotto A.C."/>
            <person name="van Loosdrecht M.C."/>
            <person name="Chandran K."/>
        </authorList>
    </citation>
    <scope>NUCLEOTIDE SEQUENCE [LARGE SCALE GENOMIC DNA]</scope>
    <source>
        <strain evidence="1">26THWARD</strain>
    </source>
</reference>
<proteinExistence type="predicted"/>
<dbReference type="STRING" id="1004156.AYP45_10405"/>
<dbReference type="Proteomes" id="UP000189681">
    <property type="component" value="Unassembled WGS sequence"/>
</dbReference>
<sequence>MKVVFNLNLEGFVRLSWFKAFRGMRARKTVISTGTFEYGGVLFSLRIVRFSGKYMSQYDTRCKEDCEDLIRPSATYLPVSPPVYGGTMGGN</sequence>
<name>A0A1V4ASR9_9BACT</name>
<comment type="caution">
    <text evidence="1">The sequence shown here is derived from an EMBL/GenBank/DDBJ whole genome shotgun (WGS) entry which is preliminary data.</text>
</comment>
<evidence type="ECO:0000313" key="1">
    <source>
        <dbReference type="EMBL" id="OOP56199.1"/>
    </source>
</evidence>
<protein>
    <submittedName>
        <fullName evidence="1">Uncharacterized protein</fullName>
    </submittedName>
</protein>
<organism evidence="1 2">
    <name type="scientific">Candidatus Brocadia carolinensis</name>
    <dbReference type="NCBI Taxonomy" id="1004156"/>
    <lineage>
        <taxon>Bacteria</taxon>
        <taxon>Pseudomonadati</taxon>
        <taxon>Planctomycetota</taxon>
        <taxon>Candidatus Brocadiia</taxon>
        <taxon>Candidatus Brocadiales</taxon>
        <taxon>Candidatus Brocadiaceae</taxon>
        <taxon>Candidatus Brocadia</taxon>
    </lineage>
</organism>
<evidence type="ECO:0000313" key="2">
    <source>
        <dbReference type="Proteomes" id="UP000189681"/>
    </source>
</evidence>